<evidence type="ECO:0000313" key="1">
    <source>
        <dbReference type="EMBL" id="KAI0033588.1"/>
    </source>
</evidence>
<organism evidence="1 2">
    <name type="scientific">Vararia minispora EC-137</name>
    <dbReference type="NCBI Taxonomy" id="1314806"/>
    <lineage>
        <taxon>Eukaryota</taxon>
        <taxon>Fungi</taxon>
        <taxon>Dikarya</taxon>
        <taxon>Basidiomycota</taxon>
        <taxon>Agaricomycotina</taxon>
        <taxon>Agaricomycetes</taxon>
        <taxon>Russulales</taxon>
        <taxon>Lachnocladiaceae</taxon>
        <taxon>Vararia</taxon>
    </lineage>
</organism>
<gene>
    <name evidence="1" type="ORF">K488DRAFT_77805</name>
</gene>
<dbReference type="Proteomes" id="UP000814128">
    <property type="component" value="Unassembled WGS sequence"/>
</dbReference>
<name>A0ACB8QPM5_9AGAM</name>
<accession>A0ACB8QPM5</accession>
<reference evidence="1" key="2">
    <citation type="journal article" date="2022" name="New Phytol.">
        <title>Evolutionary transition to the ectomycorrhizal habit in the genomes of a hyperdiverse lineage of mushroom-forming fungi.</title>
        <authorList>
            <person name="Looney B."/>
            <person name="Miyauchi S."/>
            <person name="Morin E."/>
            <person name="Drula E."/>
            <person name="Courty P.E."/>
            <person name="Kohler A."/>
            <person name="Kuo A."/>
            <person name="LaButti K."/>
            <person name="Pangilinan J."/>
            <person name="Lipzen A."/>
            <person name="Riley R."/>
            <person name="Andreopoulos W."/>
            <person name="He G."/>
            <person name="Johnson J."/>
            <person name="Nolan M."/>
            <person name="Tritt A."/>
            <person name="Barry K.W."/>
            <person name="Grigoriev I.V."/>
            <person name="Nagy L.G."/>
            <person name="Hibbett D."/>
            <person name="Henrissat B."/>
            <person name="Matheny P.B."/>
            <person name="Labbe J."/>
            <person name="Martin F.M."/>
        </authorList>
    </citation>
    <scope>NUCLEOTIDE SEQUENCE</scope>
    <source>
        <strain evidence="1">EC-137</strain>
    </source>
</reference>
<protein>
    <submittedName>
        <fullName evidence="1">Uncharacterized protein</fullName>
    </submittedName>
</protein>
<dbReference type="EMBL" id="MU273516">
    <property type="protein sequence ID" value="KAI0033588.1"/>
    <property type="molecule type" value="Genomic_DNA"/>
</dbReference>
<sequence length="576" mass="63938">MTAAGSTVHAHKDVVAIFYASFHPTLGNVIDWYAKSMEGSALPSGLHTVDEDVIYFTHRGYPVVCVFRRRKTSAEGQRGFRLASLGLLLSPTTRPRPWRHVTALKALADEIHANAGDEDMDSLEDSLWEPARSFFKLREALDNASGWKGWEDELHDDTSTELSSDADPALHLAYLLRLLGPSSLTLYKHVLGRRRVLIYTLPPVERASLLCQAAADMCFAAQAAPDAAQPSLKAKHREGVTVLGMVTLHDLDKLQRASDEERGWIACTTDALFLERPQYYDLVIDLTTANYLKGIRPTLYISHPVPNTVPRGPSHRLSSFRFTWSDVKLWCELDRVLQLDADAEHSFHTCSPSSWSCPPPTMLQNKWSDTWRVYEDVCLMCASFWMGIRPRDWTSSSGGAVRLEGAEDFELDTAPRPRRPRNTTPRPSGMVVQRLSSSKSASPTLEEQVISERAAEPAVYTDASTTAAEGRSSEDVADWVALARRRVLTARSLLQAFDANTTFLLSRLALALPPIEERPARVALSPQMLAGFELGPLSALDARFIDWLAADYGDGCSIVVRRGWRDILGFVFGLGG</sequence>
<proteinExistence type="predicted"/>
<comment type="caution">
    <text evidence="1">The sequence shown here is derived from an EMBL/GenBank/DDBJ whole genome shotgun (WGS) entry which is preliminary data.</text>
</comment>
<reference evidence="1" key="1">
    <citation type="submission" date="2021-02" db="EMBL/GenBank/DDBJ databases">
        <authorList>
            <consortium name="DOE Joint Genome Institute"/>
            <person name="Ahrendt S."/>
            <person name="Looney B.P."/>
            <person name="Miyauchi S."/>
            <person name="Morin E."/>
            <person name="Drula E."/>
            <person name="Courty P.E."/>
            <person name="Chicoki N."/>
            <person name="Fauchery L."/>
            <person name="Kohler A."/>
            <person name="Kuo A."/>
            <person name="Labutti K."/>
            <person name="Pangilinan J."/>
            <person name="Lipzen A."/>
            <person name="Riley R."/>
            <person name="Andreopoulos W."/>
            <person name="He G."/>
            <person name="Johnson J."/>
            <person name="Barry K.W."/>
            <person name="Grigoriev I.V."/>
            <person name="Nagy L."/>
            <person name="Hibbett D."/>
            <person name="Henrissat B."/>
            <person name="Matheny P.B."/>
            <person name="Labbe J."/>
            <person name="Martin F."/>
        </authorList>
    </citation>
    <scope>NUCLEOTIDE SEQUENCE</scope>
    <source>
        <strain evidence="1">EC-137</strain>
    </source>
</reference>
<evidence type="ECO:0000313" key="2">
    <source>
        <dbReference type="Proteomes" id="UP000814128"/>
    </source>
</evidence>
<keyword evidence="2" id="KW-1185">Reference proteome</keyword>